<dbReference type="AlphaFoldDB" id="A0A7J3Y010"/>
<gene>
    <name evidence="1" type="ORF">ENM60_05295</name>
</gene>
<organism evidence="1">
    <name type="scientific">Thermogladius calderae</name>
    <dbReference type="NCBI Taxonomy" id="1200300"/>
    <lineage>
        <taxon>Archaea</taxon>
        <taxon>Thermoproteota</taxon>
        <taxon>Thermoprotei</taxon>
        <taxon>Desulfurococcales</taxon>
        <taxon>Desulfurococcaceae</taxon>
        <taxon>Thermogladius</taxon>
    </lineage>
</organism>
<sequence length="97" mass="10996">MVNVELSPEELERLSRKVRLRILHEDDDVVLMTAPNEEQLVNIIYELLQEKPLNLKEVHLVLSGIASEDKIRRAVSNLVENGLIITGPDGRYRAVPA</sequence>
<reference evidence="1" key="1">
    <citation type="journal article" date="2020" name="mSystems">
        <title>Genome- and Community-Level Interaction Insights into Carbon Utilization and Element Cycling Functions of Hydrothermarchaeota in Hydrothermal Sediment.</title>
        <authorList>
            <person name="Zhou Z."/>
            <person name="Liu Y."/>
            <person name="Xu W."/>
            <person name="Pan J."/>
            <person name="Luo Z.H."/>
            <person name="Li M."/>
        </authorList>
    </citation>
    <scope>NUCLEOTIDE SEQUENCE [LARGE SCALE GENOMIC DNA]</scope>
    <source>
        <strain evidence="1">SpSt-110</strain>
    </source>
</reference>
<dbReference type="EMBL" id="DRYK01000066">
    <property type="protein sequence ID" value="HHP68181.1"/>
    <property type="molecule type" value="Genomic_DNA"/>
</dbReference>
<evidence type="ECO:0000313" key="1">
    <source>
        <dbReference type="EMBL" id="HHP68181.1"/>
    </source>
</evidence>
<name>A0A7J3Y010_9CREN</name>
<proteinExistence type="predicted"/>
<comment type="caution">
    <text evidence="1">The sequence shown here is derived from an EMBL/GenBank/DDBJ whole genome shotgun (WGS) entry which is preliminary data.</text>
</comment>
<accession>A0A7J3Y010</accession>
<protein>
    <submittedName>
        <fullName evidence="1">ArsR family transcriptional regulator</fullName>
    </submittedName>
</protein>